<dbReference type="Pfam" id="PF14500">
    <property type="entry name" value="MMS19_N"/>
    <property type="match status" value="1"/>
</dbReference>
<evidence type="ECO:0000313" key="9">
    <source>
        <dbReference type="Proteomes" id="UP000001996"/>
    </source>
</evidence>
<dbReference type="Pfam" id="PF12460">
    <property type="entry name" value="MMS19_C"/>
    <property type="match status" value="1"/>
</dbReference>
<dbReference type="KEGG" id="lel:PVL30_002212"/>
<feature type="compositionally biased region" description="Basic and acidic residues" evidence="5">
    <location>
        <begin position="80"/>
        <end position="100"/>
    </location>
</feature>
<evidence type="ECO:0000256" key="5">
    <source>
        <dbReference type="SAM" id="MobiDB-lite"/>
    </source>
</evidence>
<name>A5DXU9_LODEL</name>
<protein>
    <recommendedName>
        <fullName evidence="4">MMS19 nucleotide excision repair protein</fullName>
    </recommendedName>
</protein>
<dbReference type="InterPro" id="IPR016024">
    <property type="entry name" value="ARM-type_fold"/>
</dbReference>
<evidence type="ECO:0000256" key="1">
    <source>
        <dbReference type="ARBA" id="ARBA00004123"/>
    </source>
</evidence>
<keyword evidence="2" id="KW-0677">Repeat</keyword>
<gene>
    <name evidence="8" type="ORF">LELG_02186</name>
</gene>
<dbReference type="InterPro" id="IPR029240">
    <property type="entry name" value="MMS19_N"/>
</dbReference>
<comment type="subcellular location">
    <subcellularLocation>
        <location evidence="1 4">Nucleus</location>
    </subcellularLocation>
</comment>
<evidence type="ECO:0000256" key="3">
    <source>
        <dbReference type="ARBA" id="ARBA00023242"/>
    </source>
</evidence>
<dbReference type="OrthoDB" id="342900at2759"/>
<feature type="region of interest" description="Disordered" evidence="5">
    <location>
        <begin position="80"/>
        <end position="104"/>
    </location>
</feature>
<dbReference type="GO" id="GO:0097361">
    <property type="term" value="C:cytosolic [4Fe-4S] assembly targeting complex"/>
    <property type="evidence" value="ECO:0007669"/>
    <property type="project" value="UniProtKB-UniRule"/>
</dbReference>
<proteinExistence type="inferred from homology"/>
<feature type="domain" description="MMS19 C-terminal" evidence="6">
    <location>
        <begin position="652"/>
        <end position="1088"/>
    </location>
</feature>
<keyword evidence="3 4" id="KW-0539">Nucleus</keyword>
<dbReference type="STRING" id="379508.A5DXU9"/>
<feature type="domain" description="MMS19 N-terminal" evidence="7">
    <location>
        <begin position="48"/>
        <end position="347"/>
    </location>
</feature>
<evidence type="ECO:0000256" key="4">
    <source>
        <dbReference type="RuleBase" id="RU367072"/>
    </source>
</evidence>
<sequence length="1131" mass="128930">MTSTVEQVPILVNQYVAASGNDEPLCQSYVQKVNDLFVAHKLSLLQFIRDLGQTLTSDNDMIRSKGLEFLARVLSKISQDHDKDKDKDKDENENEKETKTKTRNNLTRQDVGVMINFLLSKLDDKLSLIHALNGINSLVRSKAFVFDLHAELILDKLSTAYEPRKNLAKVRYEAFQILESLADLYMPLLTKQPICDHYVRTFLHIALGEKDPRNLVSSFKLNTTINQNFKFNDDSDNEILETHKTFISELFDTCFCYFPISFTPPANDPYKITPNELKERLRKTIASQSKFAPDSFPSLIEKLASTNPSIRNDTLKTINLCVQEYDVEAIDALWLSLWNALKFEILHNDMSLFKPTSSDIIPSDYVEIDDNDDIKVTFQTLDILRNIVKKLGNNASQMLQVVIEELVPNLVSGSKSRPSVVLLVVVGSANNSGYNKLLNELFRPQVWGKYFGVESQELKIEGDDIGERNAIMDKGQIEADAEDKNEEFTLNVAMQRDLVDNLGFLLMVHPKNEQTDLVKYKDHILIFLNQILMNSSDLERTLKVKAVQQSMRLITIPHFLTTANIELILDNMKEIIIKNVVDDENYFKTNVVVDEITKGLSNVMQETNNPTITTLVVNNMINPLLNMIGEQNKFNNIDSDEDKQGEKRLRFILTLVGDMCVNNQILEVISIRLIGMGSIEPRQFCIIVEQLYVLIEKVQLIKQFLTTSWYGNFVPRFMQMVNKMVEIDSQDYILVEKIGDLLKIIIRFIDRAKHQHVLDEAYHAFFTSTSDGSTNTFQYNSNLIETPTAYISIFNKILSAIDRSCKLNTASSLDSVTRLIPTLTNEYLRVQYLLNLCLHINKFVLDSSVIDMGIETDELEQLDKFEIYLWKLKALVMRVDKAGIEGLSHLLKLFNSYETSILSRQLIAKSLSVLFIDTSIFTNPPLPKKIISKVTNLNVKLLYKQHLFEIILPYLTLDIGETEAGVDSPISDFDLKFYALANICENVPTNVLAPHLAELSPLVLKALKSMSTTVGSEVSPIVIKSSLHILRNILEHGDKSTIDNLHLELGDLLSILLKLSTREDIEKSESSNLGEEIRRLGLIDLGLIFDKFDCEKYKRSVLKSLEKCLDDPKRSIRKLAVDLRQTLYEMR</sequence>
<dbReference type="eggNOG" id="KOG1967">
    <property type="taxonomic scope" value="Eukaryota"/>
</dbReference>
<dbReference type="Proteomes" id="UP000001996">
    <property type="component" value="Unassembled WGS sequence"/>
</dbReference>
<dbReference type="GO" id="GO:0006281">
    <property type="term" value="P:DNA repair"/>
    <property type="evidence" value="ECO:0007669"/>
    <property type="project" value="UniProtKB-UniRule"/>
</dbReference>
<evidence type="ECO:0000313" key="8">
    <source>
        <dbReference type="EMBL" id="EDK44007.1"/>
    </source>
</evidence>
<accession>A5DXU9</accession>
<dbReference type="InterPro" id="IPR039920">
    <property type="entry name" value="MMS19"/>
</dbReference>
<dbReference type="GO" id="GO:0016226">
    <property type="term" value="P:iron-sulfur cluster assembly"/>
    <property type="evidence" value="ECO:0007669"/>
    <property type="project" value="UniProtKB-UniRule"/>
</dbReference>
<evidence type="ECO:0000259" key="7">
    <source>
        <dbReference type="Pfam" id="PF14500"/>
    </source>
</evidence>
<dbReference type="GO" id="GO:0005634">
    <property type="term" value="C:nucleus"/>
    <property type="evidence" value="ECO:0007669"/>
    <property type="project" value="UniProtKB-SubCell"/>
</dbReference>
<dbReference type="VEuPathDB" id="FungiDB:LELG_02186"/>
<dbReference type="PANTHER" id="PTHR12891">
    <property type="entry name" value="DNA REPAIR/TRANSCRIPTION PROTEIN MET18/MMS19"/>
    <property type="match status" value="1"/>
</dbReference>
<comment type="similarity">
    <text evidence="4">Belongs to the MET18/MMS19 family.</text>
</comment>
<dbReference type="InterPro" id="IPR024687">
    <property type="entry name" value="MMS19_C"/>
</dbReference>
<dbReference type="InParanoid" id="A5DXU9"/>
<keyword evidence="4" id="KW-0234">DNA repair</keyword>
<dbReference type="SUPFAM" id="SSF48371">
    <property type="entry name" value="ARM repeat"/>
    <property type="match status" value="2"/>
</dbReference>
<dbReference type="AlphaFoldDB" id="A5DXU9"/>
<organism evidence="8 9">
    <name type="scientific">Lodderomyces elongisporus (strain ATCC 11503 / CBS 2605 / JCM 1781 / NBRC 1676 / NRRL YB-4239)</name>
    <name type="common">Yeast</name>
    <name type="synonym">Saccharomyces elongisporus</name>
    <dbReference type="NCBI Taxonomy" id="379508"/>
    <lineage>
        <taxon>Eukaryota</taxon>
        <taxon>Fungi</taxon>
        <taxon>Dikarya</taxon>
        <taxon>Ascomycota</taxon>
        <taxon>Saccharomycotina</taxon>
        <taxon>Pichiomycetes</taxon>
        <taxon>Debaryomycetaceae</taxon>
        <taxon>Candida/Lodderomyces clade</taxon>
        <taxon>Lodderomyces</taxon>
    </lineage>
</organism>
<dbReference type="HOGENOM" id="CLU_005943_1_0_1"/>
<evidence type="ECO:0000259" key="6">
    <source>
        <dbReference type="Pfam" id="PF12460"/>
    </source>
</evidence>
<dbReference type="FunCoup" id="A5DXU9">
    <property type="interactions" value="945"/>
</dbReference>
<comment type="function">
    <text evidence="4">Key component of the cytosolic iron-sulfur protein assembly (CIA) complex, a multiprotein complex that mediates the incorporation of iron-sulfur cluster into apoproteins specifically involved in DNA metabolism and genomic integrity. In the CIA complex, MMS19 acts as an adapter between early-acting CIA components and a subset of cellular target iron-sulfur proteins.</text>
</comment>
<keyword evidence="4" id="KW-0227">DNA damage</keyword>
<evidence type="ECO:0000256" key="2">
    <source>
        <dbReference type="ARBA" id="ARBA00022737"/>
    </source>
</evidence>
<keyword evidence="9" id="KW-1185">Reference proteome</keyword>
<dbReference type="PANTHER" id="PTHR12891:SF0">
    <property type="entry name" value="MMS19 NUCLEOTIDE EXCISION REPAIR PROTEIN HOMOLOG"/>
    <property type="match status" value="1"/>
</dbReference>
<dbReference type="GeneID" id="5233652"/>
<reference evidence="8 9" key="1">
    <citation type="journal article" date="2009" name="Nature">
        <title>Evolution of pathogenicity and sexual reproduction in eight Candida genomes.</title>
        <authorList>
            <person name="Butler G."/>
            <person name="Rasmussen M.D."/>
            <person name="Lin M.F."/>
            <person name="Santos M.A."/>
            <person name="Sakthikumar S."/>
            <person name="Munro C.A."/>
            <person name="Rheinbay E."/>
            <person name="Grabherr M."/>
            <person name="Forche A."/>
            <person name="Reedy J.L."/>
            <person name="Agrafioti I."/>
            <person name="Arnaud M.B."/>
            <person name="Bates S."/>
            <person name="Brown A.J."/>
            <person name="Brunke S."/>
            <person name="Costanzo M.C."/>
            <person name="Fitzpatrick D.A."/>
            <person name="de Groot P.W."/>
            <person name="Harris D."/>
            <person name="Hoyer L.L."/>
            <person name="Hube B."/>
            <person name="Klis F.M."/>
            <person name="Kodira C."/>
            <person name="Lennard N."/>
            <person name="Logue M.E."/>
            <person name="Martin R."/>
            <person name="Neiman A.M."/>
            <person name="Nikolaou E."/>
            <person name="Quail M.A."/>
            <person name="Quinn J."/>
            <person name="Santos M.C."/>
            <person name="Schmitzberger F.F."/>
            <person name="Sherlock G."/>
            <person name="Shah P."/>
            <person name="Silverstein K.A."/>
            <person name="Skrzypek M.S."/>
            <person name="Soll D."/>
            <person name="Staggs R."/>
            <person name="Stansfield I."/>
            <person name="Stumpf M.P."/>
            <person name="Sudbery P.E."/>
            <person name="Srikantha T."/>
            <person name="Zeng Q."/>
            <person name="Berman J."/>
            <person name="Berriman M."/>
            <person name="Heitman J."/>
            <person name="Gow N.A."/>
            <person name="Lorenz M.C."/>
            <person name="Birren B.W."/>
            <person name="Kellis M."/>
            <person name="Cuomo C.A."/>
        </authorList>
    </citation>
    <scope>NUCLEOTIDE SEQUENCE [LARGE SCALE GENOMIC DNA]</scope>
    <source>
        <strain evidence="9">ATCC 11503 / BCRC 21390 / CBS 2605 / JCM 1781 / NBRC 1676 / NRRL YB-4239</strain>
    </source>
</reference>
<dbReference type="OMA" id="IASQSKF"/>
<dbReference type="EMBL" id="CH981525">
    <property type="protein sequence ID" value="EDK44007.1"/>
    <property type="molecule type" value="Genomic_DNA"/>
</dbReference>
<dbReference type="GO" id="GO:0051604">
    <property type="term" value="P:protein maturation"/>
    <property type="evidence" value="ECO:0007669"/>
    <property type="project" value="UniProtKB-UniRule"/>
</dbReference>